<dbReference type="EMBL" id="LNYH01000023">
    <property type="protein sequence ID" value="KTD31361.1"/>
    <property type="molecule type" value="Genomic_DNA"/>
</dbReference>
<proteinExistence type="inferred from homology"/>
<dbReference type="PANTHER" id="PTHR42901">
    <property type="entry name" value="ALCOHOL DEHYDROGENASE"/>
    <property type="match status" value="1"/>
</dbReference>
<reference evidence="4 5" key="1">
    <citation type="submission" date="2015-11" db="EMBL/GenBank/DDBJ databases">
        <title>Genomic analysis of 38 Legionella species identifies large and diverse effector repertoires.</title>
        <authorList>
            <person name="Burstein D."/>
            <person name="Amaro F."/>
            <person name="Zusman T."/>
            <person name="Lifshitz Z."/>
            <person name="Cohen O."/>
            <person name="Gilbert J.A."/>
            <person name="Pupko T."/>
            <person name="Shuman H.A."/>
            <person name="Segal G."/>
        </authorList>
    </citation>
    <scope>NUCLEOTIDE SEQUENCE [LARGE SCALE GENOMIC DNA]</scope>
    <source>
        <strain evidence="4 5">Bercovier 4</strain>
    </source>
</reference>
<dbReference type="Gene3D" id="3.40.50.720">
    <property type="entry name" value="NAD(P)-binding Rossmann-like Domain"/>
    <property type="match status" value="1"/>
</dbReference>
<comment type="caution">
    <text evidence="4">The sequence shown here is derived from an EMBL/GenBank/DDBJ whole genome shotgun (WGS) entry which is preliminary data.</text>
</comment>
<dbReference type="PIRSF" id="PIRSF000126">
    <property type="entry name" value="11-beta-HSD1"/>
    <property type="match status" value="1"/>
</dbReference>
<dbReference type="Pfam" id="PF00106">
    <property type="entry name" value="adh_short"/>
    <property type="match status" value="1"/>
</dbReference>
<organism evidence="4 5">
    <name type="scientific">Legionella israelensis</name>
    <dbReference type="NCBI Taxonomy" id="454"/>
    <lineage>
        <taxon>Bacteria</taxon>
        <taxon>Pseudomonadati</taxon>
        <taxon>Pseudomonadota</taxon>
        <taxon>Gammaproteobacteria</taxon>
        <taxon>Legionellales</taxon>
        <taxon>Legionellaceae</taxon>
        <taxon>Legionella</taxon>
    </lineage>
</organism>
<dbReference type="STRING" id="454.Lisr_0672"/>
<dbReference type="PROSITE" id="PS00061">
    <property type="entry name" value="ADH_SHORT"/>
    <property type="match status" value="1"/>
</dbReference>
<accession>A0A0W0WG82</accession>
<dbReference type="InterPro" id="IPR020904">
    <property type="entry name" value="Sc_DH/Rdtase_CS"/>
</dbReference>
<dbReference type="PRINTS" id="PR00080">
    <property type="entry name" value="SDRFAMILY"/>
</dbReference>
<protein>
    <submittedName>
        <fullName evidence="4">Short chain dehydrogenase/reductase family oxidoreductase</fullName>
    </submittedName>
</protein>
<name>A0A0W0WG82_9GAMM</name>
<evidence type="ECO:0000256" key="2">
    <source>
        <dbReference type="ARBA" id="ARBA00023002"/>
    </source>
</evidence>
<dbReference type="InterPro" id="IPR002347">
    <property type="entry name" value="SDR_fam"/>
</dbReference>
<dbReference type="SUPFAM" id="SSF51735">
    <property type="entry name" value="NAD(P)-binding Rossmann-fold domains"/>
    <property type="match status" value="1"/>
</dbReference>
<dbReference type="AlphaFoldDB" id="A0A0W0WG82"/>
<gene>
    <name evidence="4" type="ORF">Lisr_0672</name>
</gene>
<dbReference type="PATRIC" id="fig|454.4.peg.718"/>
<dbReference type="PRINTS" id="PR00081">
    <property type="entry name" value="GDHRDH"/>
</dbReference>
<dbReference type="InterPro" id="IPR036291">
    <property type="entry name" value="NAD(P)-bd_dom_sf"/>
</dbReference>
<evidence type="ECO:0000256" key="3">
    <source>
        <dbReference type="RuleBase" id="RU000363"/>
    </source>
</evidence>
<evidence type="ECO:0000256" key="1">
    <source>
        <dbReference type="ARBA" id="ARBA00006484"/>
    </source>
</evidence>
<sequence length="258" mass="28195">MMNFKNKTVFITGASSGIGEACAQEFAAIGARLILAARRKDKLEKIASELNQRYETESCVLVLDVRDKEQVARELNHLLADGQNIDVLINNAGLALSTDVLQEGDVDNWDTMIDTNIKGLLYVTRQVLPGMVARNSGHIINIGSIAGEECYPGGNVYSATKHAVRAISKSLRLDLLGTAIRVTEIAPGAVETEFSIVRFKDVKRAHAFYKDFVSLVAKDIADAAVYCATRPQHVDIAEMTIMPTAQASANHLYRSDKD</sequence>
<evidence type="ECO:0000313" key="4">
    <source>
        <dbReference type="EMBL" id="KTD31361.1"/>
    </source>
</evidence>
<keyword evidence="5" id="KW-1185">Reference proteome</keyword>
<dbReference type="OrthoDB" id="9810734at2"/>
<dbReference type="Proteomes" id="UP000054761">
    <property type="component" value="Unassembled WGS sequence"/>
</dbReference>
<dbReference type="PANTHER" id="PTHR42901:SF1">
    <property type="entry name" value="ALCOHOL DEHYDROGENASE"/>
    <property type="match status" value="1"/>
</dbReference>
<evidence type="ECO:0000313" key="5">
    <source>
        <dbReference type="Proteomes" id="UP000054761"/>
    </source>
</evidence>
<dbReference type="GO" id="GO:0016616">
    <property type="term" value="F:oxidoreductase activity, acting on the CH-OH group of donors, NAD or NADP as acceptor"/>
    <property type="evidence" value="ECO:0007669"/>
    <property type="project" value="UniProtKB-ARBA"/>
</dbReference>
<keyword evidence="2" id="KW-0560">Oxidoreductase</keyword>
<comment type="similarity">
    <text evidence="1 3">Belongs to the short-chain dehydrogenases/reductases (SDR) family.</text>
</comment>
<dbReference type="FunFam" id="3.40.50.720:FF:000047">
    <property type="entry name" value="NADP-dependent L-serine/L-allo-threonine dehydrogenase"/>
    <property type="match status" value="1"/>
</dbReference>